<dbReference type="Proteomes" id="UP000007796">
    <property type="component" value="Unassembled WGS sequence"/>
</dbReference>
<reference evidence="2 3" key="1">
    <citation type="journal article" date="2011" name="Proc. Natl. Acad. Sci. U.S.A.">
        <title>Genome and transcriptome analyses of the mountain pine beetle-fungal symbiont Grosmannia clavigera, a lodgepole pine pathogen.</title>
        <authorList>
            <person name="DiGuistini S."/>
            <person name="Wang Y."/>
            <person name="Liao N.Y."/>
            <person name="Taylor G."/>
            <person name="Tanguay P."/>
            <person name="Feau N."/>
            <person name="Henrissat B."/>
            <person name="Chan S.K."/>
            <person name="Hesse-Orce U."/>
            <person name="Alamouti S.M."/>
            <person name="Tsui C.K.M."/>
            <person name="Docking R.T."/>
            <person name="Levasseur A."/>
            <person name="Haridas S."/>
            <person name="Robertson G."/>
            <person name="Birol I."/>
            <person name="Holt R.A."/>
            <person name="Marra M.A."/>
            <person name="Hamelin R.C."/>
            <person name="Hirst M."/>
            <person name="Jones S.J.M."/>
            <person name="Bohlmann J."/>
            <person name="Breuil C."/>
        </authorList>
    </citation>
    <scope>NUCLEOTIDE SEQUENCE [LARGE SCALE GENOMIC DNA]</scope>
    <source>
        <strain evidence="3">kw1407 / UAMH 11150</strain>
    </source>
</reference>
<accession>F0XCD6</accession>
<dbReference type="EMBL" id="GL629765">
    <property type="protein sequence ID" value="EFX03756.1"/>
    <property type="molecule type" value="Genomic_DNA"/>
</dbReference>
<protein>
    <submittedName>
        <fullName evidence="2">Uncharacterized protein</fullName>
    </submittedName>
</protein>
<dbReference type="OrthoDB" id="5190067at2759"/>
<evidence type="ECO:0000256" key="1">
    <source>
        <dbReference type="SAM" id="MobiDB-lite"/>
    </source>
</evidence>
<dbReference type="HOGENOM" id="CLU_1555419_0_0_1"/>
<dbReference type="AlphaFoldDB" id="F0XCD6"/>
<organism evidence="3">
    <name type="scientific">Grosmannia clavigera (strain kw1407 / UAMH 11150)</name>
    <name type="common">Blue stain fungus</name>
    <name type="synonym">Graphiocladiella clavigera</name>
    <dbReference type="NCBI Taxonomy" id="655863"/>
    <lineage>
        <taxon>Eukaryota</taxon>
        <taxon>Fungi</taxon>
        <taxon>Dikarya</taxon>
        <taxon>Ascomycota</taxon>
        <taxon>Pezizomycotina</taxon>
        <taxon>Sordariomycetes</taxon>
        <taxon>Sordariomycetidae</taxon>
        <taxon>Ophiostomatales</taxon>
        <taxon>Ophiostomataceae</taxon>
        <taxon>Leptographium</taxon>
    </lineage>
</organism>
<evidence type="ECO:0000313" key="3">
    <source>
        <dbReference type="Proteomes" id="UP000007796"/>
    </source>
</evidence>
<dbReference type="InParanoid" id="F0XCD6"/>
<gene>
    <name evidence="2" type="ORF">CMQ_684</name>
</gene>
<dbReference type="GeneID" id="25980317"/>
<sequence length="172" mass="19619">MEHKPETCRPRASRRPGAKLYQNPVVEAAPSHDGSPIFTAYTTDEYDSKRPLFALVVYVTVAEASDPSYVRDLALQIHKGMGRERRAHMIRDYRRDRIELVGVPEKRQRDDGESESDKTCVARCQTHYLAEVASRMATGESNFFLPPTFDPTDYTRRPTVIRRLCYIALPSG</sequence>
<dbReference type="RefSeq" id="XP_014173238.1">
    <property type="nucleotide sequence ID" value="XM_014317763.1"/>
</dbReference>
<feature type="region of interest" description="Disordered" evidence="1">
    <location>
        <begin position="1"/>
        <end position="22"/>
    </location>
</feature>
<proteinExistence type="predicted"/>
<keyword evidence="3" id="KW-1185">Reference proteome</keyword>
<evidence type="ECO:0000313" key="2">
    <source>
        <dbReference type="EMBL" id="EFX03756.1"/>
    </source>
</evidence>
<name>F0XCD6_GROCL</name>